<dbReference type="Gene3D" id="3.40.50.300">
    <property type="entry name" value="P-loop containing nucleotide triphosphate hydrolases"/>
    <property type="match status" value="1"/>
</dbReference>
<protein>
    <recommendedName>
        <fullName evidence="3">KAP NTPase domain-containing protein</fullName>
    </recommendedName>
</protein>
<evidence type="ECO:0000313" key="1">
    <source>
        <dbReference type="EMBL" id="RGM71325.1"/>
    </source>
</evidence>
<comment type="caution">
    <text evidence="1">The sequence shown here is derived from an EMBL/GenBank/DDBJ whole genome shotgun (WGS) entry which is preliminary data.</text>
</comment>
<dbReference type="InterPro" id="IPR027417">
    <property type="entry name" value="P-loop_NTPase"/>
</dbReference>
<dbReference type="Proteomes" id="UP000260758">
    <property type="component" value="Unassembled WGS sequence"/>
</dbReference>
<reference evidence="1 2" key="1">
    <citation type="submission" date="2018-08" db="EMBL/GenBank/DDBJ databases">
        <title>A genome reference for cultivated species of the human gut microbiota.</title>
        <authorList>
            <person name="Zou Y."/>
            <person name="Xue W."/>
            <person name="Luo G."/>
        </authorList>
    </citation>
    <scope>NUCLEOTIDE SEQUENCE [LARGE SCALE GENOMIC DNA]</scope>
    <source>
        <strain evidence="1 2">OM07-13</strain>
    </source>
</reference>
<dbReference type="EMBL" id="QSTP01000008">
    <property type="protein sequence ID" value="RGM71325.1"/>
    <property type="molecule type" value="Genomic_DNA"/>
</dbReference>
<proteinExistence type="predicted"/>
<sequence length="754" mass="89275">MSFDISCVNKIKMEKKEEFNNSIFSKVYYKASLLIERIIDENERNANADKETQFAEENNICNIIAFIGKRGMGKSSAMLSFACSLEKNFLRLPKIDMSMVTENESLLDIILAYMWEKYEKNDVTRSRLNDLRMDFAEVKDSYMRFKKTEKRDYEDELYSAKELKKLARSLRLRESFSKLVNNFLEMMINDSTIAKADKYLVFVIDDLDLVSNNPCAVLEQIKNFLSIPNVIVLTTLDIERSILNKKHELDNLFSGKHSFYTNVDNVMEYATDYMAKIIPFNRRIYMPDIHEKTDVHMIDLKKYHNIIDVNNCEKIDYEQFCNLLLFKYAGILTDPKMGCLFGERESLREIVNGLNELCDSVSEDSKNNAETWIKKEIVVLADRINDEKIYAFYMNSSKYPWYRFSDYMVQSVYYFAKDQIYISERTFESECTFENELNNITYNDMIAFLVFMKRKLYINDWNEIKNMLWVYSVSYHDEEINNIFSRCIREATDGGVEKDVYLPRVFDIEITNIKSPGIVLNDTDYKEIVDLIKCMLFTDVDQLIKNDIDIREKATHSVDREEGVTPNVEMDLMDIEIDSLSIKISFDYFLNNMCNYDEQCRKLTEWILDTIYDKDIFYSIILERDDIANSIYKKLRVAEWIKWKKHTKIKSLKELFPLKSLGYMVGMAERLDYRLRKERTLSFAKLYENFRVSITEYMKECNEYYFMDDRTVKSFNAWNKLLAIVDIESVSDDRKQRLINKVPEDNKSISSPTM</sequence>
<gene>
    <name evidence="1" type="ORF">DXB99_08990</name>
</gene>
<dbReference type="SUPFAM" id="SSF52540">
    <property type="entry name" value="P-loop containing nucleoside triphosphate hydrolases"/>
    <property type="match status" value="1"/>
</dbReference>
<dbReference type="RefSeq" id="WP_117718837.1">
    <property type="nucleotide sequence ID" value="NZ_QSTP01000008.1"/>
</dbReference>
<accession>A0A3E4Y9D9</accession>
<name>A0A3E4Y9D9_9FIRM</name>
<organism evidence="1 2">
    <name type="scientific">Agathobacter rectalis</name>
    <dbReference type="NCBI Taxonomy" id="39491"/>
    <lineage>
        <taxon>Bacteria</taxon>
        <taxon>Bacillati</taxon>
        <taxon>Bacillota</taxon>
        <taxon>Clostridia</taxon>
        <taxon>Lachnospirales</taxon>
        <taxon>Lachnospiraceae</taxon>
        <taxon>Agathobacter</taxon>
    </lineage>
</organism>
<evidence type="ECO:0008006" key="3">
    <source>
        <dbReference type="Google" id="ProtNLM"/>
    </source>
</evidence>
<evidence type="ECO:0000313" key="2">
    <source>
        <dbReference type="Proteomes" id="UP000260758"/>
    </source>
</evidence>
<dbReference type="AlphaFoldDB" id="A0A3E4Y9D9"/>